<evidence type="ECO:0000313" key="1">
    <source>
        <dbReference type="EMBL" id="OAD74773.1"/>
    </source>
</evidence>
<dbReference type="EMBL" id="KV440978">
    <property type="protein sequence ID" value="OAD74773.1"/>
    <property type="molecule type" value="Genomic_DNA"/>
</dbReference>
<dbReference type="AlphaFoldDB" id="A0A162UFL1"/>
<reference evidence="2" key="1">
    <citation type="submission" date="2015-06" db="EMBL/GenBank/DDBJ databases">
        <title>Expansion of signal transduction pathways in fungi by whole-genome duplication.</title>
        <authorList>
            <consortium name="DOE Joint Genome Institute"/>
            <person name="Corrochano L.M."/>
            <person name="Kuo A."/>
            <person name="Marcet-Houben M."/>
            <person name="Polaino S."/>
            <person name="Salamov A."/>
            <person name="Villalobos J.M."/>
            <person name="Alvarez M.I."/>
            <person name="Avalos J."/>
            <person name="Benito E.P."/>
            <person name="Benoit I."/>
            <person name="Burger G."/>
            <person name="Camino L.P."/>
            <person name="Canovas D."/>
            <person name="Cerda-Olmedo E."/>
            <person name="Cheng J.-F."/>
            <person name="Dominguez A."/>
            <person name="Elias M."/>
            <person name="Eslava A.P."/>
            <person name="Glaser F."/>
            <person name="Grimwood J."/>
            <person name="Gutierrez G."/>
            <person name="Heitman J."/>
            <person name="Henrissat B."/>
            <person name="Iturriaga E.A."/>
            <person name="Lang B.F."/>
            <person name="Lavin J.L."/>
            <person name="Lee S."/>
            <person name="Li W."/>
            <person name="Lindquist E."/>
            <person name="Lopez-Garcia S."/>
            <person name="Luque E.M."/>
            <person name="Marcos A.T."/>
            <person name="Martin J."/>
            <person name="McCluskey K."/>
            <person name="Medina H.R."/>
            <person name="Miralles-Duran A."/>
            <person name="Miyazaki A."/>
            <person name="Munoz-Torres E."/>
            <person name="Oguiza J.A."/>
            <person name="Ohm R."/>
            <person name="Olmedo M."/>
            <person name="Orejas M."/>
            <person name="Ortiz-Castellanos L."/>
            <person name="Pisabarro A.G."/>
            <person name="Rodriguez-Romero J."/>
            <person name="Ruiz-Herrera J."/>
            <person name="Ruiz-Vazquez R."/>
            <person name="Sanz C."/>
            <person name="Schackwitz W."/>
            <person name="Schmutz J."/>
            <person name="Shahriari M."/>
            <person name="Shelest E."/>
            <person name="Silva-Franco F."/>
            <person name="Soanes D."/>
            <person name="Syed K."/>
            <person name="Tagua V.G."/>
            <person name="Talbot N.J."/>
            <person name="Thon M."/>
            <person name="De vries R.P."/>
            <person name="Wiebenga A."/>
            <person name="Yadav J.S."/>
            <person name="Braun E.L."/>
            <person name="Baker S."/>
            <person name="Garre V."/>
            <person name="Horwitz B."/>
            <person name="Torres-Martinez S."/>
            <person name="Idnurm A."/>
            <person name="Herrera-Estrella A."/>
            <person name="Gabaldon T."/>
            <person name="Grigoriev I.V."/>
        </authorList>
    </citation>
    <scope>NUCLEOTIDE SEQUENCE [LARGE SCALE GENOMIC DNA]</scope>
    <source>
        <strain evidence="2">NRRL 1555(-)</strain>
    </source>
</reference>
<protein>
    <submittedName>
        <fullName evidence="1">Uncharacterized protein</fullName>
    </submittedName>
</protein>
<dbReference type="GeneID" id="28996472"/>
<proteinExistence type="predicted"/>
<accession>A0A162UFL1</accession>
<keyword evidence="2" id="KW-1185">Reference proteome</keyword>
<dbReference type="RefSeq" id="XP_018292813.1">
    <property type="nucleotide sequence ID" value="XM_018435566.1"/>
</dbReference>
<evidence type="ECO:0000313" key="2">
    <source>
        <dbReference type="Proteomes" id="UP000077315"/>
    </source>
</evidence>
<organism evidence="1 2">
    <name type="scientific">Phycomyces blakesleeanus (strain ATCC 8743b / DSM 1359 / FGSC 10004 / NBRC 33097 / NRRL 1555)</name>
    <dbReference type="NCBI Taxonomy" id="763407"/>
    <lineage>
        <taxon>Eukaryota</taxon>
        <taxon>Fungi</taxon>
        <taxon>Fungi incertae sedis</taxon>
        <taxon>Mucoromycota</taxon>
        <taxon>Mucoromycotina</taxon>
        <taxon>Mucoromycetes</taxon>
        <taxon>Mucorales</taxon>
        <taxon>Phycomycetaceae</taxon>
        <taxon>Phycomyces</taxon>
    </lineage>
</organism>
<dbReference type="Proteomes" id="UP000077315">
    <property type="component" value="Unassembled WGS sequence"/>
</dbReference>
<dbReference type="InParanoid" id="A0A162UFL1"/>
<sequence>MKSQECTPRLEKVQRFKIVSYNQIRRYRISLSNLSRTTNIKRNSLEFLGYDSLQKISRYRKQGISLQKISYLDLVVLLIRNLKSIKNKGDYSWARASSASIALVCYKTDIGIEWSNYWRDGGAKEVRLLKLDGARKQTIKCLSQHYVLESASPERMLIGFFLESCTRVHPELLEDRDSWKCPEETDRLYAANEDLMAYYWSELSSSSILNTYKN</sequence>
<gene>
    <name evidence="1" type="ORF">PHYBLDRAFT_167119</name>
</gene>
<name>A0A162UFL1_PHYB8</name>
<dbReference type="VEuPathDB" id="FungiDB:PHYBLDRAFT_167119"/>